<name>A0A9P0NJU1_APHGO</name>
<reference evidence="1" key="2">
    <citation type="submission" date="2022-10" db="EMBL/GenBank/DDBJ databases">
        <authorList>
            <consortium name="ENA_rothamsted_submissions"/>
            <consortium name="culmorum"/>
            <person name="King R."/>
        </authorList>
    </citation>
    <scope>NUCLEOTIDE SEQUENCE</scope>
</reference>
<dbReference type="AlphaFoldDB" id="A0A9P0NJU1"/>
<protein>
    <submittedName>
        <fullName evidence="1">Uncharacterized protein</fullName>
    </submittedName>
</protein>
<keyword evidence="2" id="KW-1185">Reference proteome</keyword>
<dbReference type="EMBL" id="OU899035">
    <property type="protein sequence ID" value="CAH1726310.1"/>
    <property type="molecule type" value="Genomic_DNA"/>
</dbReference>
<evidence type="ECO:0000313" key="1">
    <source>
        <dbReference type="EMBL" id="CAH1726310.1"/>
    </source>
</evidence>
<dbReference type="Proteomes" id="UP001154329">
    <property type="component" value="Chromosome 2"/>
</dbReference>
<proteinExistence type="predicted"/>
<organism evidence="1 2">
    <name type="scientific">Aphis gossypii</name>
    <name type="common">Cotton aphid</name>
    <dbReference type="NCBI Taxonomy" id="80765"/>
    <lineage>
        <taxon>Eukaryota</taxon>
        <taxon>Metazoa</taxon>
        <taxon>Ecdysozoa</taxon>
        <taxon>Arthropoda</taxon>
        <taxon>Hexapoda</taxon>
        <taxon>Insecta</taxon>
        <taxon>Pterygota</taxon>
        <taxon>Neoptera</taxon>
        <taxon>Paraneoptera</taxon>
        <taxon>Hemiptera</taxon>
        <taxon>Sternorrhyncha</taxon>
        <taxon>Aphidomorpha</taxon>
        <taxon>Aphidoidea</taxon>
        <taxon>Aphididae</taxon>
        <taxon>Aphidini</taxon>
        <taxon>Aphis</taxon>
        <taxon>Aphis</taxon>
    </lineage>
</organism>
<accession>A0A9P0NJU1</accession>
<gene>
    <name evidence="1" type="ORF">APHIGO_LOCUS7222</name>
</gene>
<evidence type="ECO:0000313" key="2">
    <source>
        <dbReference type="Proteomes" id="UP001154329"/>
    </source>
</evidence>
<reference evidence="1" key="1">
    <citation type="submission" date="2022-02" db="EMBL/GenBank/DDBJ databases">
        <authorList>
            <person name="King R."/>
        </authorList>
    </citation>
    <scope>NUCLEOTIDE SEQUENCE</scope>
</reference>
<sequence>MTRLKTSGAFTPRTRFVVWTWTVRDMLPREKQKFGNCLMTWWHRRPALTRTTTVTLSIACRPIGRIMTVRCPSGELLVVATTEWFTQTFIVEYTAPDPAMSGVASVAVITSAMTVKRVGVYPQTSARTPQSPPPPPPDLTSVIINLIYISI</sequence>